<dbReference type="STRING" id="4558.A0A1W0VUS7"/>
<feature type="region of interest" description="Disordered" evidence="5">
    <location>
        <begin position="253"/>
        <end position="273"/>
    </location>
</feature>
<reference evidence="8" key="2">
    <citation type="journal article" date="2018" name="Plant J.">
        <title>The Sorghum bicolor reference genome: improved assembly, gene annotations, a transcriptome atlas, and signatures of genome organization.</title>
        <authorList>
            <person name="McCormick R.F."/>
            <person name="Truong S.K."/>
            <person name="Sreedasyam A."/>
            <person name="Jenkins J."/>
            <person name="Shu S."/>
            <person name="Sims D."/>
            <person name="Kennedy M."/>
            <person name="Amirebrahimi M."/>
            <person name="Weers B.D."/>
            <person name="McKinley B."/>
            <person name="Mattison A."/>
            <person name="Morishige D.T."/>
            <person name="Grimwood J."/>
            <person name="Schmutz J."/>
            <person name="Mullet J.E."/>
        </authorList>
    </citation>
    <scope>NUCLEOTIDE SEQUENCE [LARGE SCALE GENOMIC DNA]</scope>
    <source>
        <strain evidence="8">cv. BTx623</strain>
    </source>
</reference>
<dbReference type="Gene3D" id="1.10.10.60">
    <property type="entry name" value="Homeodomain-like"/>
    <property type="match status" value="1"/>
</dbReference>
<dbReference type="InterPro" id="IPR025756">
    <property type="entry name" value="Myb_CC_LHEQLE"/>
</dbReference>
<feature type="domain" description="HTH myb-type" evidence="6">
    <location>
        <begin position="269"/>
        <end position="329"/>
    </location>
</feature>
<feature type="compositionally biased region" description="Polar residues" evidence="5">
    <location>
        <begin position="418"/>
        <end position="441"/>
    </location>
</feature>
<evidence type="ECO:0000256" key="1">
    <source>
        <dbReference type="ARBA" id="ARBA00023015"/>
    </source>
</evidence>
<dbReference type="PANTHER" id="PTHR31499:SF80">
    <property type="entry name" value="HTH MYB-TYPE DOMAIN-CONTAINING PROTEIN"/>
    <property type="match status" value="1"/>
</dbReference>
<dbReference type="GO" id="GO:0003677">
    <property type="term" value="F:DNA binding"/>
    <property type="evidence" value="ECO:0007669"/>
    <property type="project" value="UniProtKB-KW"/>
</dbReference>
<feature type="region of interest" description="Disordered" evidence="5">
    <location>
        <begin position="332"/>
        <end position="358"/>
    </location>
</feature>
<dbReference type="PROSITE" id="PS51294">
    <property type="entry name" value="HTH_MYB"/>
    <property type="match status" value="1"/>
</dbReference>
<evidence type="ECO:0000256" key="4">
    <source>
        <dbReference type="ARBA" id="ARBA00023242"/>
    </source>
</evidence>
<organism evidence="7 8">
    <name type="scientific">Sorghum bicolor</name>
    <name type="common">Sorghum</name>
    <name type="synonym">Sorghum vulgare</name>
    <dbReference type="NCBI Taxonomy" id="4558"/>
    <lineage>
        <taxon>Eukaryota</taxon>
        <taxon>Viridiplantae</taxon>
        <taxon>Streptophyta</taxon>
        <taxon>Embryophyta</taxon>
        <taxon>Tracheophyta</taxon>
        <taxon>Spermatophyta</taxon>
        <taxon>Magnoliopsida</taxon>
        <taxon>Liliopsida</taxon>
        <taxon>Poales</taxon>
        <taxon>Poaceae</taxon>
        <taxon>PACMAD clade</taxon>
        <taxon>Panicoideae</taxon>
        <taxon>Andropogonodae</taxon>
        <taxon>Andropogoneae</taxon>
        <taxon>Sorghinae</taxon>
        <taxon>Sorghum</taxon>
    </lineage>
</organism>
<dbReference type="GO" id="GO:0003700">
    <property type="term" value="F:DNA-binding transcription factor activity"/>
    <property type="evidence" value="ECO:0007669"/>
    <property type="project" value="InterPro"/>
</dbReference>
<protein>
    <recommendedName>
        <fullName evidence="6">HTH myb-type domain-containing protein</fullName>
    </recommendedName>
</protein>
<feature type="region of interest" description="Disordered" evidence="5">
    <location>
        <begin position="411"/>
        <end position="471"/>
    </location>
</feature>
<keyword evidence="3" id="KW-0804">Transcription</keyword>
<feature type="region of interest" description="Disordered" evidence="5">
    <location>
        <begin position="138"/>
        <end position="169"/>
    </location>
</feature>
<keyword evidence="1" id="KW-0805">Transcription regulation</keyword>
<dbReference type="Pfam" id="PF14379">
    <property type="entry name" value="Myb_CC_LHEQLE"/>
    <property type="match status" value="1"/>
</dbReference>
<dbReference type="eggNOG" id="ENOG502QSXE">
    <property type="taxonomic scope" value="Eukaryota"/>
</dbReference>
<evidence type="ECO:0000256" key="2">
    <source>
        <dbReference type="ARBA" id="ARBA00023125"/>
    </source>
</evidence>
<dbReference type="NCBIfam" id="TIGR01557">
    <property type="entry name" value="myb_SHAQKYF"/>
    <property type="match status" value="1"/>
</dbReference>
<feature type="compositionally biased region" description="Low complexity" evidence="5">
    <location>
        <begin position="349"/>
        <end position="358"/>
    </location>
</feature>
<keyword evidence="2" id="KW-0238">DNA-binding</keyword>
<feature type="region of interest" description="Disordered" evidence="5">
    <location>
        <begin position="74"/>
        <end position="103"/>
    </location>
</feature>
<reference evidence="7 8" key="1">
    <citation type="journal article" date="2009" name="Nature">
        <title>The Sorghum bicolor genome and the diversification of grasses.</title>
        <authorList>
            <person name="Paterson A.H."/>
            <person name="Bowers J.E."/>
            <person name="Bruggmann R."/>
            <person name="Dubchak I."/>
            <person name="Grimwood J."/>
            <person name="Gundlach H."/>
            <person name="Haberer G."/>
            <person name="Hellsten U."/>
            <person name="Mitros T."/>
            <person name="Poliakov A."/>
            <person name="Schmutz J."/>
            <person name="Spannagl M."/>
            <person name="Tang H."/>
            <person name="Wang X."/>
            <person name="Wicker T."/>
            <person name="Bharti A.K."/>
            <person name="Chapman J."/>
            <person name="Feltus F.A."/>
            <person name="Gowik U."/>
            <person name="Grigoriev I.V."/>
            <person name="Lyons E."/>
            <person name="Maher C.A."/>
            <person name="Martis M."/>
            <person name="Narechania A."/>
            <person name="Otillar R.P."/>
            <person name="Penning B.W."/>
            <person name="Salamov A.A."/>
            <person name="Wang Y."/>
            <person name="Zhang L."/>
            <person name="Carpita N.C."/>
            <person name="Freeling M."/>
            <person name="Gingle A.R."/>
            <person name="Hash C.T."/>
            <person name="Keller B."/>
            <person name="Klein P."/>
            <person name="Kresovich S."/>
            <person name="McCann M.C."/>
            <person name="Ming R."/>
            <person name="Peterson D.G."/>
            <person name="Mehboob-ur-Rahman"/>
            <person name="Ware D."/>
            <person name="Westhoff P."/>
            <person name="Mayer K.F."/>
            <person name="Messing J."/>
            <person name="Rokhsar D.S."/>
        </authorList>
    </citation>
    <scope>NUCLEOTIDE SEQUENCE [LARGE SCALE GENOMIC DNA]</scope>
    <source>
        <strain evidence="8">cv. BTx623</strain>
    </source>
</reference>
<dbReference type="OrthoDB" id="551907at2759"/>
<accession>A0A1W0VUS7</accession>
<evidence type="ECO:0000313" key="7">
    <source>
        <dbReference type="EMBL" id="OQU77022.1"/>
    </source>
</evidence>
<feature type="compositionally biased region" description="Basic and acidic residues" evidence="5">
    <location>
        <begin position="447"/>
        <end position="459"/>
    </location>
</feature>
<dbReference type="InParanoid" id="A0A1W0VUS7"/>
<dbReference type="Proteomes" id="UP000000768">
    <property type="component" value="Chromosome 10"/>
</dbReference>
<sequence>MESVNHLQAMNSQSLLAMEQIAASDKTAHVSALSVHKLFDAKLDHHSLMDGTSASTSQSSNIKTELIRSSSLSRSLSVNLQKRSPESDPESPQSHVSHPKFSEPMFSNSSTFCTSLFSSSSTKTEPCHQMGTLPFLPHPPKCEQQVSAGQSSSSSLLLSGDTGNGLDEAEQSDDLKDFLDLSGDASDGSFQENNALAYDEQMEFQFLSEQLGIAITDNEKSPHLDDIYGTPPQLSSLPISSCSTQSIQDLGSPVKVQLSSSQSSSSSATTNKSRLRWTLELHERFLEAVKKLEGPEKATPKGVLKLMKVEGLTIYHVKSHLQKYRLAKYLPGPKEDKKASSEDKKAQTGKSGSDSSKNKNLQVAEALRMQIEVQKQLHEQLEVQRQLQLRIEEHARYLQKILEEQKAGSLSLKAPTKAQATESPESTLDEVSTTPQPSRNRNPVVDTECKSPVDTECKSPARPSKNRIPVVDTECKSPARIKRTKVQVDLENETLCS</sequence>
<dbReference type="FunFam" id="1.10.10.60:FF:000002">
    <property type="entry name" value="Myb family transcription factor"/>
    <property type="match status" value="1"/>
</dbReference>
<dbReference type="InterPro" id="IPR046955">
    <property type="entry name" value="PHR1-like"/>
</dbReference>
<dbReference type="InterPro" id="IPR017930">
    <property type="entry name" value="Myb_dom"/>
</dbReference>
<dbReference type="PANTHER" id="PTHR31499">
    <property type="entry name" value="MYB FAMILY TRANSCRIPTION FACTOR PHL11"/>
    <property type="match status" value="1"/>
</dbReference>
<dbReference type="OMA" id="NVWERRI"/>
<name>A0A1W0VUS7_SORBI</name>
<dbReference type="FunCoup" id="A0A1W0VUS7">
    <property type="interactions" value="267"/>
</dbReference>
<keyword evidence="4" id="KW-0539">Nucleus</keyword>
<dbReference type="Pfam" id="PF00249">
    <property type="entry name" value="Myb_DNA-binding"/>
    <property type="match status" value="1"/>
</dbReference>
<dbReference type="InterPro" id="IPR006447">
    <property type="entry name" value="Myb_dom_plants"/>
</dbReference>
<dbReference type="InterPro" id="IPR009057">
    <property type="entry name" value="Homeodomain-like_sf"/>
</dbReference>
<evidence type="ECO:0000259" key="6">
    <source>
        <dbReference type="PROSITE" id="PS51294"/>
    </source>
</evidence>
<evidence type="ECO:0000256" key="5">
    <source>
        <dbReference type="SAM" id="MobiDB-lite"/>
    </source>
</evidence>
<evidence type="ECO:0000313" key="8">
    <source>
        <dbReference type="Proteomes" id="UP000000768"/>
    </source>
</evidence>
<proteinExistence type="predicted"/>
<dbReference type="Gramene" id="OQU77022">
    <property type="protein sequence ID" value="OQU77022"/>
    <property type="gene ID" value="SORBI_3010G254300"/>
</dbReference>
<dbReference type="InterPro" id="IPR001005">
    <property type="entry name" value="SANT/Myb"/>
</dbReference>
<dbReference type="EMBL" id="CM000769">
    <property type="protein sequence ID" value="OQU77022.1"/>
    <property type="molecule type" value="Genomic_DNA"/>
</dbReference>
<evidence type="ECO:0000256" key="3">
    <source>
        <dbReference type="ARBA" id="ARBA00023163"/>
    </source>
</evidence>
<keyword evidence="8" id="KW-1185">Reference proteome</keyword>
<dbReference type="AlphaFoldDB" id="A0A1W0VUS7"/>
<gene>
    <name evidence="7" type="ORF">SORBI_3010G254300</name>
</gene>
<dbReference type="SUPFAM" id="SSF46689">
    <property type="entry name" value="Homeodomain-like"/>
    <property type="match status" value="1"/>
</dbReference>
<feature type="compositionally biased region" description="Basic and acidic residues" evidence="5">
    <location>
        <begin position="333"/>
        <end position="346"/>
    </location>
</feature>